<dbReference type="RefSeq" id="WP_191618191.1">
    <property type="nucleotide sequence ID" value="NZ_JACYFG010000040.1"/>
</dbReference>
<reference evidence="1" key="1">
    <citation type="submission" date="2020-09" db="EMBL/GenBank/DDBJ databases">
        <title>Pelagicoccus enzymogenes sp. nov. with an EPS production, isolated from marine sediment.</title>
        <authorList>
            <person name="Feng X."/>
        </authorList>
    </citation>
    <scope>NUCLEOTIDE SEQUENCE</scope>
    <source>
        <strain evidence="1">NFK12</strain>
    </source>
</reference>
<dbReference type="EMBL" id="JACYFG010000040">
    <property type="protein sequence ID" value="MBD5781086.1"/>
    <property type="molecule type" value="Genomic_DNA"/>
</dbReference>
<comment type="caution">
    <text evidence="1">The sequence shown here is derived from an EMBL/GenBank/DDBJ whole genome shotgun (WGS) entry which is preliminary data.</text>
</comment>
<dbReference type="AlphaFoldDB" id="A0A927FC65"/>
<dbReference type="Proteomes" id="UP000622317">
    <property type="component" value="Unassembled WGS sequence"/>
</dbReference>
<evidence type="ECO:0000313" key="1">
    <source>
        <dbReference type="EMBL" id="MBD5781086.1"/>
    </source>
</evidence>
<proteinExistence type="predicted"/>
<gene>
    <name evidence="1" type="ORF">IEN85_16425</name>
</gene>
<sequence>MKTTIELPDELLAEAKAVALKRKTTLKEIITKALQREISPSANVDDDLFKLDESGLPYLPKRNTKVTNHIVAELLEEDCF</sequence>
<keyword evidence="2" id="KW-1185">Reference proteome</keyword>
<evidence type="ECO:0000313" key="2">
    <source>
        <dbReference type="Proteomes" id="UP000622317"/>
    </source>
</evidence>
<protein>
    <recommendedName>
        <fullName evidence="3">DUF2191 domain-containing protein</fullName>
    </recommendedName>
</protein>
<name>A0A927FC65_9BACT</name>
<evidence type="ECO:0008006" key="3">
    <source>
        <dbReference type="Google" id="ProtNLM"/>
    </source>
</evidence>
<accession>A0A927FC65</accession>
<organism evidence="1 2">
    <name type="scientific">Pelagicoccus enzymogenes</name>
    <dbReference type="NCBI Taxonomy" id="2773457"/>
    <lineage>
        <taxon>Bacteria</taxon>
        <taxon>Pseudomonadati</taxon>
        <taxon>Verrucomicrobiota</taxon>
        <taxon>Opitutia</taxon>
        <taxon>Puniceicoccales</taxon>
        <taxon>Pelagicoccaceae</taxon>
        <taxon>Pelagicoccus</taxon>
    </lineage>
</organism>